<dbReference type="InterPro" id="IPR020013">
    <property type="entry name" value="Flagellar_FlgE/F/G"/>
</dbReference>
<sequence>MNSALWVSKTGLAAQDAKMNAISNNLANVNTDGFKRDRVMFEDLFYQNQRTPGAPLDQNNATPNGIQFGSGVKVVGTQKQFTVGNIKVTSGDFDVAIVGQGFFQVETSDGGIAYTRAGNFSLNADGVLTNAQGMPLVPQIEMPAGARDLAIAKDGTVSARIGGEAELAELGQITLVNFVNPAGLEAVGGNIYKETVASGTATEGVAGEESFGALAHKSLEGSNVQVVEEMVDMITVQRAYEMNAKMVSAADDMLKFVTQKL</sequence>
<dbReference type="SUPFAM" id="SSF117143">
    <property type="entry name" value="Flagellar hook protein flgE"/>
    <property type="match status" value="1"/>
</dbReference>
<evidence type="ECO:0000256" key="5">
    <source>
        <dbReference type="ARBA" id="ARBA00025933"/>
    </source>
</evidence>
<comment type="subcellular location">
    <subcellularLocation>
        <location evidence="1 8">Bacterial flagellum basal body</location>
    </subcellularLocation>
</comment>
<dbReference type="Pfam" id="PF06429">
    <property type="entry name" value="Flg_bbr_C"/>
    <property type="match status" value="1"/>
</dbReference>
<keyword evidence="12" id="KW-0966">Cell projection</keyword>
<dbReference type="Pfam" id="PF00460">
    <property type="entry name" value="Flg_bb_rod"/>
    <property type="match status" value="1"/>
</dbReference>
<keyword evidence="12" id="KW-0969">Cilium</keyword>
<reference evidence="13" key="1">
    <citation type="submission" date="2015-03" db="EMBL/GenBank/DDBJ databases">
        <authorList>
            <consortium name="Pathogen Informatics"/>
            <person name="Murphy D."/>
        </authorList>
    </citation>
    <scope>NUCLEOTIDE SEQUENCE [LARGE SCALE GENOMIC DNA]</scope>
    <source>
        <strain evidence="13">IP6945</strain>
    </source>
</reference>
<gene>
    <name evidence="12" type="primary">flgG_1</name>
    <name evidence="12" type="ORF">ERS008472_00374</name>
</gene>
<evidence type="ECO:0000259" key="9">
    <source>
        <dbReference type="Pfam" id="PF00460"/>
    </source>
</evidence>
<accession>A0A0T9NFF8</accession>
<dbReference type="InterPro" id="IPR019776">
    <property type="entry name" value="Flagellar_basal_body_rod_CS"/>
</dbReference>
<keyword evidence="4 8" id="KW-0975">Bacterial flagellum</keyword>
<dbReference type="NCBIfam" id="TIGR03506">
    <property type="entry name" value="FlgEFG_subfam"/>
    <property type="match status" value="2"/>
</dbReference>
<keyword evidence="12" id="KW-0282">Flagellum</keyword>
<evidence type="ECO:0000259" key="10">
    <source>
        <dbReference type="Pfam" id="PF06429"/>
    </source>
</evidence>
<keyword evidence="13" id="KW-1185">Reference proteome</keyword>
<feature type="domain" description="Flagellar basal body rod protein N-terminal" evidence="9">
    <location>
        <begin position="8"/>
        <end position="35"/>
    </location>
</feature>
<evidence type="ECO:0000256" key="3">
    <source>
        <dbReference type="ARBA" id="ARBA00017948"/>
    </source>
</evidence>
<dbReference type="NCBIfam" id="TIGR02488">
    <property type="entry name" value="flgG_G_neg"/>
    <property type="match status" value="1"/>
</dbReference>
<evidence type="ECO:0000256" key="7">
    <source>
        <dbReference type="NCBIfam" id="TIGR02488"/>
    </source>
</evidence>
<dbReference type="PROSITE" id="PS00588">
    <property type="entry name" value="FLAGELLA_BB_ROD"/>
    <property type="match status" value="1"/>
</dbReference>
<evidence type="ECO:0000313" key="13">
    <source>
        <dbReference type="Proteomes" id="UP000041882"/>
    </source>
</evidence>
<organism evidence="12 13">
    <name type="scientific">Yersinia thracica</name>
    <dbReference type="NCBI Taxonomy" id="2890319"/>
    <lineage>
        <taxon>Bacteria</taxon>
        <taxon>Pseudomonadati</taxon>
        <taxon>Pseudomonadota</taxon>
        <taxon>Gammaproteobacteria</taxon>
        <taxon>Enterobacterales</taxon>
        <taxon>Yersiniaceae</taxon>
        <taxon>Yersinia</taxon>
    </lineage>
</organism>
<evidence type="ECO:0000256" key="8">
    <source>
        <dbReference type="RuleBase" id="RU362116"/>
    </source>
</evidence>
<feature type="domain" description="Flagellar hook protein FlgE/F/G-like D1" evidence="11">
    <location>
        <begin position="96"/>
        <end position="159"/>
    </location>
</feature>
<dbReference type="Pfam" id="PF22692">
    <property type="entry name" value="LlgE_F_G_D1"/>
    <property type="match status" value="1"/>
</dbReference>
<comment type="subunit">
    <text evidence="5 8">The basal body constitutes a major portion of the flagellar organelle and consists of four rings (L,P,S, and M) mounted on a central rod. The rod consists of about 26 subunits of FlgG in the distal portion, and FlgB, FlgC and FlgF are thought to build up the proximal portion of the rod with about 6 subunits each.</text>
</comment>
<dbReference type="GO" id="GO:0071978">
    <property type="term" value="P:bacterial-type flagellum-dependent swarming motility"/>
    <property type="evidence" value="ECO:0007669"/>
    <property type="project" value="TreeGrafter"/>
</dbReference>
<comment type="similarity">
    <text evidence="2 8">Belongs to the flagella basal body rod proteins family.</text>
</comment>
<dbReference type="Proteomes" id="UP000041882">
    <property type="component" value="Unassembled WGS sequence"/>
</dbReference>
<dbReference type="PANTHER" id="PTHR30435:SF19">
    <property type="entry name" value="FLAGELLAR BASAL-BODY ROD PROTEIN FLGG"/>
    <property type="match status" value="1"/>
</dbReference>
<dbReference type="EMBL" id="CQAW01000001">
    <property type="protein sequence ID" value="CNH04156.1"/>
    <property type="molecule type" value="Genomic_DNA"/>
</dbReference>
<feature type="domain" description="Flagellar basal-body/hook protein C-terminal" evidence="10">
    <location>
        <begin position="218"/>
        <end position="259"/>
    </location>
</feature>
<proteinExistence type="inferred from homology"/>
<dbReference type="InterPro" id="IPR012834">
    <property type="entry name" value="FlgG_G_neg"/>
</dbReference>
<evidence type="ECO:0000313" key="12">
    <source>
        <dbReference type="EMBL" id="CNH04156.1"/>
    </source>
</evidence>
<dbReference type="InterPro" id="IPR037925">
    <property type="entry name" value="FlgE/F/G-like"/>
</dbReference>
<evidence type="ECO:0000256" key="4">
    <source>
        <dbReference type="ARBA" id="ARBA00023143"/>
    </source>
</evidence>
<dbReference type="InterPro" id="IPR001444">
    <property type="entry name" value="Flag_bb_rod_N"/>
</dbReference>
<dbReference type="PANTHER" id="PTHR30435">
    <property type="entry name" value="FLAGELLAR PROTEIN"/>
    <property type="match status" value="1"/>
</dbReference>
<name>A0A0T9NFF8_9GAMM</name>
<evidence type="ECO:0000256" key="2">
    <source>
        <dbReference type="ARBA" id="ARBA00009677"/>
    </source>
</evidence>
<evidence type="ECO:0000256" key="6">
    <source>
        <dbReference type="ARBA" id="ARBA00032912"/>
    </source>
</evidence>
<dbReference type="InterPro" id="IPR010930">
    <property type="entry name" value="Flg_bb/hook_C_dom"/>
</dbReference>
<evidence type="ECO:0000259" key="11">
    <source>
        <dbReference type="Pfam" id="PF22692"/>
    </source>
</evidence>
<protein>
    <recommendedName>
        <fullName evidence="3 7">Flagellar basal-body rod protein FlgG</fullName>
    </recommendedName>
    <alternativeName>
        <fullName evidence="6 8">Distal rod protein</fullName>
    </alternativeName>
</protein>
<dbReference type="AlphaFoldDB" id="A0A0T9NFF8"/>
<dbReference type="InterPro" id="IPR053967">
    <property type="entry name" value="LlgE_F_G-like_D1"/>
</dbReference>
<dbReference type="RefSeq" id="WP_050112343.1">
    <property type="nucleotide sequence ID" value="NZ_CABHXQ010000029.1"/>
</dbReference>
<evidence type="ECO:0000256" key="1">
    <source>
        <dbReference type="ARBA" id="ARBA00004117"/>
    </source>
</evidence>
<dbReference type="GO" id="GO:0009426">
    <property type="term" value="C:bacterial-type flagellum basal body, distal rod"/>
    <property type="evidence" value="ECO:0007669"/>
    <property type="project" value="UniProtKB-UniRule"/>
</dbReference>